<dbReference type="RefSeq" id="WP_192762947.1">
    <property type="nucleotide sequence ID" value="NZ_JADBDZ010000001.1"/>
</dbReference>
<evidence type="ECO:0000313" key="4">
    <source>
        <dbReference type="Proteomes" id="UP000627838"/>
    </source>
</evidence>
<accession>A0ABR9K2D1</accession>
<dbReference type="Proteomes" id="UP000627838">
    <property type="component" value="Unassembled WGS sequence"/>
</dbReference>
<name>A0ABR9K2D1_9ACTN</name>
<feature type="domain" description="CN hydrolase" evidence="2">
    <location>
        <begin position="4"/>
        <end position="245"/>
    </location>
</feature>
<evidence type="ECO:0000256" key="1">
    <source>
        <dbReference type="ARBA" id="ARBA00010613"/>
    </source>
</evidence>
<organism evidence="3 4">
    <name type="scientific">Actinomadura algeriensis</name>
    <dbReference type="NCBI Taxonomy" id="1679523"/>
    <lineage>
        <taxon>Bacteria</taxon>
        <taxon>Bacillati</taxon>
        <taxon>Actinomycetota</taxon>
        <taxon>Actinomycetes</taxon>
        <taxon>Streptosporangiales</taxon>
        <taxon>Thermomonosporaceae</taxon>
        <taxon>Actinomadura</taxon>
    </lineage>
</organism>
<dbReference type="InterPro" id="IPR036526">
    <property type="entry name" value="C-N_Hydrolase_sf"/>
</dbReference>
<proteinExistence type="inferred from homology"/>
<sequence length="265" mass="27400">MTPFAAAAVQITGVPLDPARNTAKIELHVRRSAGEGARLIVLPELCDTGYTLRPGLAAVSGPLPGPTSDLLCDLARELDTTIVTAVSVRSPGGGLRNTGLIVTPQGIAATGAKRCLWGAEPEVFTPGVPTEQAIADTPVGRVGVAICYEAGFPEVTRRLALDGAEIIAIPAAFGAARLHAWKLLTRARALENGCHIVAANNFGASGELAFCGHSTIVDPHGARKAVLAAGEGRVEAVLEPAAVLEARTAIPYLRDLHRLAVPQPA</sequence>
<dbReference type="EMBL" id="JADBDZ010000001">
    <property type="protein sequence ID" value="MBE1537004.1"/>
    <property type="molecule type" value="Genomic_DNA"/>
</dbReference>
<dbReference type="Gene3D" id="3.60.110.10">
    <property type="entry name" value="Carbon-nitrogen hydrolase"/>
    <property type="match status" value="1"/>
</dbReference>
<dbReference type="PANTHER" id="PTHR23088:SF27">
    <property type="entry name" value="DEAMINATED GLUTATHIONE AMIDASE"/>
    <property type="match status" value="1"/>
</dbReference>
<dbReference type="Pfam" id="PF00795">
    <property type="entry name" value="CN_hydrolase"/>
    <property type="match status" value="1"/>
</dbReference>
<comment type="caution">
    <text evidence="3">The sequence shown here is derived from an EMBL/GenBank/DDBJ whole genome shotgun (WGS) entry which is preliminary data.</text>
</comment>
<evidence type="ECO:0000259" key="2">
    <source>
        <dbReference type="PROSITE" id="PS50263"/>
    </source>
</evidence>
<dbReference type="PANTHER" id="PTHR23088">
    <property type="entry name" value="NITRILASE-RELATED"/>
    <property type="match status" value="1"/>
</dbReference>
<reference evidence="3 4" key="1">
    <citation type="submission" date="2020-10" db="EMBL/GenBank/DDBJ databases">
        <title>Sequencing the genomes of 1000 actinobacteria strains.</title>
        <authorList>
            <person name="Klenk H.-P."/>
        </authorList>
    </citation>
    <scope>NUCLEOTIDE SEQUENCE [LARGE SCALE GENOMIC DNA]</scope>
    <source>
        <strain evidence="3 4">DSM 46744</strain>
    </source>
</reference>
<protein>
    <submittedName>
        <fullName evidence="3">Amidohydrolase</fullName>
    </submittedName>
</protein>
<keyword evidence="4" id="KW-1185">Reference proteome</keyword>
<dbReference type="CDD" id="cd07197">
    <property type="entry name" value="nitrilase"/>
    <property type="match status" value="1"/>
</dbReference>
<dbReference type="SUPFAM" id="SSF56317">
    <property type="entry name" value="Carbon-nitrogen hydrolase"/>
    <property type="match status" value="1"/>
</dbReference>
<gene>
    <name evidence="3" type="ORF">H4W34_006837</name>
</gene>
<evidence type="ECO:0000313" key="3">
    <source>
        <dbReference type="EMBL" id="MBE1537004.1"/>
    </source>
</evidence>
<comment type="similarity">
    <text evidence="1">Belongs to the carbon-nitrogen hydrolase superfamily. NIT1/NIT2 family.</text>
</comment>
<dbReference type="PROSITE" id="PS50263">
    <property type="entry name" value="CN_HYDROLASE"/>
    <property type="match status" value="1"/>
</dbReference>
<dbReference type="InterPro" id="IPR003010">
    <property type="entry name" value="C-N_Hydrolase"/>
</dbReference>